<comment type="caution">
    <text evidence="2">The sequence shown here is derived from an EMBL/GenBank/DDBJ whole genome shotgun (WGS) entry which is preliminary data.</text>
</comment>
<accession>A0A8J2UEF2</accession>
<keyword evidence="1" id="KW-0472">Membrane</keyword>
<reference evidence="2" key="2">
    <citation type="submission" date="2020-09" db="EMBL/GenBank/DDBJ databases">
        <authorList>
            <person name="Sun Q."/>
            <person name="Zhou Y."/>
        </authorList>
    </citation>
    <scope>NUCLEOTIDE SEQUENCE</scope>
    <source>
        <strain evidence="2">CGMCC 1.15448</strain>
    </source>
</reference>
<keyword evidence="3" id="KW-1185">Reference proteome</keyword>
<gene>
    <name evidence="2" type="ORF">GCM10011511_32050</name>
</gene>
<dbReference type="AlphaFoldDB" id="A0A8J2UEF2"/>
<proteinExistence type="predicted"/>
<protein>
    <submittedName>
        <fullName evidence="2">Uncharacterized protein</fullName>
    </submittedName>
</protein>
<evidence type="ECO:0000313" key="2">
    <source>
        <dbReference type="EMBL" id="GGB06219.1"/>
    </source>
</evidence>
<feature type="transmembrane region" description="Helical" evidence="1">
    <location>
        <begin position="81"/>
        <end position="102"/>
    </location>
</feature>
<organism evidence="2 3">
    <name type="scientific">Puia dinghuensis</name>
    <dbReference type="NCBI Taxonomy" id="1792502"/>
    <lineage>
        <taxon>Bacteria</taxon>
        <taxon>Pseudomonadati</taxon>
        <taxon>Bacteroidota</taxon>
        <taxon>Chitinophagia</taxon>
        <taxon>Chitinophagales</taxon>
        <taxon>Chitinophagaceae</taxon>
        <taxon>Puia</taxon>
    </lineage>
</organism>
<dbReference type="EMBL" id="BMJC01000003">
    <property type="protein sequence ID" value="GGB06219.1"/>
    <property type="molecule type" value="Genomic_DNA"/>
</dbReference>
<sequence>MRANPPGSQASAVEIVFQGKTKPFGRVIEAAESGEPGGIPAEKAGVLVLLEDVAETGDIGAGRAAAVRGRIFKTVVFGGNMYSNVSFVLASMILTPVARFFLSS</sequence>
<name>A0A8J2UEF2_9BACT</name>
<keyword evidence="1" id="KW-0812">Transmembrane</keyword>
<evidence type="ECO:0000313" key="3">
    <source>
        <dbReference type="Proteomes" id="UP000607559"/>
    </source>
</evidence>
<evidence type="ECO:0000256" key="1">
    <source>
        <dbReference type="SAM" id="Phobius"/>
    </source>
</evidence>
<dbReference type="Proteomes" id="UP000607559">
    <property type="component" value="Unassembled WGS sequence"/>
</dbReference>
<keyword evidence="1" id="KW-1133">Transmembrane helix</keyword>
<reference evidence="2" key="1">
    <citation type="journal article" date="2014" name="Int. J. Syst. Evol. Microbiol.">
        <title>Complete genome sequence of Corynebacterium casei LMG S-19264T (=DSM 44701T), isolated from a smear-ripened cheese.</title>
        <authorList>
            <consortium name="US DOE Joint Genome Institute (JGI-PGF)"/>
            <person name="Walter F."/>
            <person name="Albersmeier A."/>
            <person name="Kalinowski J."/>
            <person name="Ruckert C."/>
        </authorList>
    </citation>
    <scope>NUCLEOTIDE SEQUENCE</scope>
    <source>
        <strain evidence="2">CGMCC 1.15448</strain>
    </source>
</reference>